<feature type="compositionally biased region" description="Polar residues" evidence="1">
    <location>
        <begin position="63"/>
        <end position="85"/>
    </location>
</feature>
<dbReference type="Proteomes" id="UP001220324">
    <property type="component" value="Unassembled WGS sequence"/>
</dbReference>
<feature type="compositionally biased region" description="Polar residues" evidence="1">
    <location>
        <begin position="44"/>
        <end position="56"/>
    </location>
</feature>
<sequence length="618" mass="65946">MGWDKVIQDSDEEEPLIEDDFPVSPDPLQDPEPPTAQHHDHIAQQETYPNEHTTTEGFPGPQLNVNFDQFLQSQGTHTGSTASQQQREERWIPSTNEGGGGSISAMMTEIGLAQERLFDDASSGAQRVPATVTFYPSEISQPGSFPTMQSYQYQQMNPVTHGQFGYSEVPNNAPYEATQLLVPGVAPAYDYSTPTASTHVDSPSDGFTGSTSIQTGENLHDLPLKQNLQPPQPMQPMACSPHDTEPLSSVASPGLSKTIQDNTRSGLVSPQHSPASTYDELALPAVYVEVPSAVKRARQTKKPLPEDDDDDELAIVGGPQPSSSKLTAKSLPENNPQAASVESPSKHVPENVIASENGGTGAENTPVVDEVGSADKTNIPPTLPDNSSKSSTKEPKIKKSKRTKAASAISKARVSDADDDVIWVDSRPLASGETEEQKNPGTESITADPNHLGTPQPDPTASTEESSTTTKSGDKPAPKKRGRKRKQPLEQPREAAPTQITEEQGLPSNSKIVVLKVNTNPAGSSSDPKHETKAVEAENSMPPPQADPPVPQANDQSEAPPQTPSGPDQNPSTPVAGSISTQKGPAKHSPISSTSKVPYRVGLSKRARIAPLLKIVRK</sequence>
<feature type="compositionally biased region" description="Basic and acidic residues" evidence="1">
    <location>
        <begin position="527"/>
        <end position="536"/>
    </location>
</feature>
<name>A0AAD6CL70_9EURO</name>
<accession>A0AAD6CL70</accession>
<comment type="caution">
    <text evidence="2">The sequence shown here is derived from an EMBL/GenBank/DDBJ whole genome shotgun (WGS) entry which is preliminary data.</text>
</comment>
<feature type="compositionally biased region" description="Polar residues" evidence="1">
    <location>
        <begin position="320"/>
        <end position="343"/>
    </location>
</feature>
<feature type="region of interest" description="Disordered" evidence="1">
    <location>
        <begin position="196"/>
        <end position="216"/>
    </location>
</feature>
<feature type="compositionally biased region" description="Low complexity" evidence="1">
    <location>
        <begin position="462"/>
        <end position="471"/>
    </location>
</feature>
<proteinExistence type="predicted"/>
<feature type="compositionally biased region" description="Polar residues" evidence="1">
    <location>
        <begin position="557"/>
        <end position="583"/>
    </location>
</feature>
<feature type="compositionally biased region" description="Acidic residues" evidence="1">
    <location>
        <begin position="9"/>
        <end position="21"/>
    </location>
</feature>
<evidence type="ECO:0000313" key="3">
    <source>
        <dbReference type="Proteomes" id="UP001220324"/>
    </source>
</evidence>
<feature type="compositionally biased region" description="Polar residues" evidence="1">
    <location>
        <begin position="375"/>
        <end position="390"/>
    </location>
</feature>
<dbReference type="AlphaFoldDB" id="A0AAD6CL70"/>
<dbReference type="EMBL" id="JAQIZZ010000008">
    <property type="protein sequence ID" value="KAJ5525271.1"/>
    <property type="molecule type" value="Genomic_DNA"/>
</dbReference>
<feature type="region of interest" description="Disordered" evidence="1">
    <location>
        <begin position="1"/>
        <end position="101"/>
    </location>
</feature>
<feature type="compositionally biased region" description="Pro residues" evidence="1">
    <location>
        <begin position="541"/>
        <end position="551"/>
    </location>
</feature>
<evidence type="ECO:0000313" key="2">
    <source>
        <dbReference type="EMBL" id="KAJ5525271.1"/>
    </source>
</evidence>
<feature type="compositionally biased region" description="Pro residues" evidence="1">
    <location>
        <begin position="24"/>
        <end position="34"/>
    </location>
</feature>
<keyword evidence="3" id="KW-1185">Reference proteome</keyword>
<reference evidence="2 3" key="1">
    <citation type="journal article" date="2023" name="IMA Fungus">
        <title>Comparative genomic study of the Penicillium genus elucidates a diverse pangenome and 15 lateral gene transfer events.</title>
        <authorList>
            <person name="Petersen C."/>
            <person name="Sorensen T."/>
            <person name="Nielsen M.R."/>
            <person name="Sondergaard T.E."/>
            <person name="Sorensen J.L."/>
            <person name="Fitzpatrick D.A."/>
            <person name="Frisvad J.C."/>
            <person name="Nielsen K.L."/>
        </authorList>
    </citation>
    <scope>NUCLEOTIDE SEQUENCE [LARGE SCALE GENOMIC DNA]</scope>
    <source>
        <strain evidence="2 3">IBT 35679</strain>
    </source>
</reference>
<feature type="compositionally biased region" description="Polar residues" evidence="1">
    <location>
        <begin position="498"/>
        <end position="526"/>
    </location>
</feature>
<evidence type="ECO:0000256" key="1">
    <source>
        <dbReference type="SAM" id="MobiDB-lite"/>
    </source>
</evidence>
<feature type="region of interest" description="Disordered" evidence="1">
    <location>
        <begin position="295"/>
        <end position="601"/>
    </location>
</feature>
<gene>
    <name evidence="2" type="ORF">N7494_011921</name>
</gene>
<protein>
    <submittedName>
        <fullName evidence="2">Uncharacterized protein</fullName>
    </submittedName>
</protein>
<feature type="compositionally biased region" description="Polar residues" evidence="1">
    <location>
        <begin position="246"/>
        <end position="275"/>
    </location>
</feature>
<organism evidence="2 3">
    <name type="scientific">Penicillium frequentans</name>
    <dbReference type="NCBI Taxonomy" id="3151616"/>
    <lineage>
        <taxon>Eukaryota</taxon>
        <taxon>Fungi</taxon>
        <taxon>Dikarya</taxon>
        <taxon>Ascomycota</taxon>
        <taxon>Pezizomycotina</taxon>
        <taxon>Eurotiomycetes</taxon>
        <taxon>Eurotiomycetidae</taxon>
        <taxon>Eurotiales</taxon>
        <taxon>Aspergillaceae</taxon>
        <taxon>Penicillium</taxon>
    </lineage>
</organism>
<feature type="region of interest" description="Disordered" evidence="1">
    <location>
        <begin position="232"/>
        <end position="275"/>
    </location>
</feature>